<keyword evidence="2" id="KW-1185">Reference proteome</keyword>
<evidence type="ECO:0000313" key="2">
    <source>
        <dbReference type="Proteomes" id="UP001142057"/>
    </source>
</evidence>
<sequence length="77" mass="8987">MEKTRKVYFLGLFFHDYYQCCGPIEYWELSLKGLGNHYLMRKENAVSIAVIGFEGYSSLEMHKKGKLCSNNSTFSYN</sequence>
<dbReference type="EMBL" id="JANZQH010000004">
    <property type="protein sequence ID" value="MCT2407833.1"/>
    <property type="molecule type" value="Genomic_DNA"/>
</dbReference>
<gene>
    <name evidence="1" type="ORF">NZD88_09815</name>
</gene>
<accession>A0ABT2IGP7</accession>
<protein>
    <submittedName>
        <fullName evidence="1">Uncharacterized protein</fullName>
    </submittedName>
</protein>
<dbReference type="RefSeq" id="WP_259828989.1">
    <property type="nucleotide sequence ID" value="NZ_JANZQH010000004.1"/>
</dbReference>
<reference evidence="1" key="1">
    <citation type="submission" date="2022-08" db="EMBL/GenBank/DDBJ databases">
        <title>Chryseobacterium antibioticum,isolated from the rhizosphere soil of Pyrola in Tibet.</title>
        <authorList>
            <person name="Kan Y."/>
        </authorList>
    </citation>
    <scope>NUCLEOTIDE SEQUENCE</scope>
    <source>
        <strain evidence="1">Pc2-12</strain>
    </source>
</reference>
<proteinExistence type="predicted"/>
<comment type="caution">
    <text evidence="1">The sequence shown here is derived from an EMBL/GenBank/DDBJ whole genome shotgun (WGS) entry which is preliminary data.</text>
</comment>
<evidence type="ECO:0000313" key="1">
    <source>
        <dbReference type="EMBL" id="MCT2407833.1"/>
    </source>
</evidence>
<name>A0ABT2IGP7_9FLAO</name>
<dbReference type="Proteomes" id="UP001142057">
    <property type="component" value="Unassembled WGS sequence"/>
</dbReference>
<organism evidence="1 2">
    <name type="scientific">Chryseobacterium pyrolae</name>
    <dbReference type="NCBI Taxonomy" id="2987481"/>
    <lineage>
        <taxon>Bacteria</taxon>
        <taxon>Pseudomonadati</taxon>
        <taxon>Bacteroidota</taxon>
        <taxon>Flavobacteriia</taxon>
        <taxon>Flavobacteriales</taxon>
        <taxon>Weeksellaceae</taxon>
        <taxon>Chryseobacterium group</taxon>
        <taxon>Chryseobacterium</taxon>
    </lineage>
</organism>